<keyword evidence="3" id="KW-1185">Reference proteome</keyword>
<accession>A0A5E4R3D6</accession>
<feature type="region of interest" description="Disordered" evidence="1">
    <location>
        <begin position="131"/>
        <end position="160"/>
    </location>
</feature>
<evidence type="ECO:0000313" key="3">
    <source>
        <dbReference type="Proteomes" id="UP000324832"/>
    </source>
</evidence>
<dbReference type="InterPro" id="IPR036116">
    <property type="entry name" value="FN3_sf"/>
</dbReference>
<dbReference type="AlphaFoldDB" id="A0A5E4R3D6"/>
<evidence type="ECO:0000313" key="2">
    <source>
        <dbReference type="EMBL" id="VVD05217.1"/>
    </source>
</evidence>
<dbReference type="SUPFAM" id="SSF49265">
    <property type="entry name" value="Fibronectin type III"/>
    <property type="match status" value="2"/>
</dbReference>
<organism evidence="2 3">
    <name type="scientific">Leptidea sinapis</name>
    <dbReference type="NCBI Taxonomy" id="189913"/>
    <lineage>
        <taxon>Eukaryota</taxon>
        <taxon>Metazoa</taxon>
        <taxon>Ecdysozoa</taxon>
        <taxon>Arthropoda</taxon>
        <taxon>Hexapoda</taxon>
        <taxon>Insecta</taxon>
        <taxon>Pterygota</taxon>
        <taxon>Neoptera</taxon>
        <taxon>Endopterygota</taxon>
        <taxon>Lepidoptera</taxon>
        <taxon>Glossata</taxon>
        <taxon>Ditrysia</taxon>
        <taxon>Papilionoidea</taxon>
        <taxon>Pieridae</taxon>
        <taxon>Dismorphiinae</taxon>
        <taxon>Leptidea</taxon>
    </lineage>
</organism>
<sequence>MISWTHSNHGLPIQFYKVQYREVTNSSSVQWRTANNDILAYIHSYEIEGLDNKMGRSSANFYMQRGGFRSPTTPVDKAVALSPNTIQLNWHWSSNGGVEAERFYVYFRAVTVEGSSRSVILSHLTPDTAWQKPIGPSDQTAPVRARSLRKRTSRRAEERW</sequence>
<evidence type="ECO:0000256" key="1">
    <source>
        <dbReference type="SAM" id="MobiDB-lite"/>
    </source>
</evidence>
<proteinExistence type="predicted"/>
<name>A0A5E4R3D6_9NEOP</name>
<dbReference type="EMBL" id="FZQP02006943">
    <property type="protein sequence ID" value="VVD05217.1"/>
    <property type="molecule type" value="Genomic_DNA"/>
</dbReference>
<gene>
    <name evidence="2" type="ORF">LSINAPIS_LOCUS14801</name>
</gene>
<reference evidence="2 3" key="1">
    <citation type="submission" date="2017-07" db="EMBL/GenBank/DDBJ databases">
        <authorList>
            <person name="Talla V."/>
            <person name="Backstrom N."/>
        </authorList>
    </citation>
    <scope>NUCLEOTIDE SEQUENCE [LARGE SCALE GENOMIC DNA]</scope>
</reference>
<dbReference type="Gene3D" id="2.60.40.10">
    <property type="entry name" value="Immunoglobulins"/>
    <property type="match status" value="1"/>
</dbReference>
<protein>
    <recommendedName>
        <fullName evidence="4">Fibronectin type-III domain-containing protein</fullName>
    </recommendedName>
</protein>
<dbReference type="Proteomes" id="UP000324832">
    <property type="component" value="Unassembled WGS sequence"/>
</dbReference>
<evidence type="ECO:0008006" key="4">
    <source>
        <dbReference type="Google" id="ProtNLM"/>
    </source>
</evidence>
<dbReference type="InterPro" id="IPR013783">
    <property type="entry name" value="Ig-like_fold"/>
</dbReference>